<sequence length="202" mass="22141">MEVITTATHGFAKPPKSTSRVSTHGELNFALCLGFVLHAQNLQPPLWGASRDKAPSESLFGTATYSDALRDGAVLYAVRLNTSTGTWRVIEGNVGTSALRSISVALSTYRTYSIPKMQAYYGAPVYPYRLLTDGSAPLCVLEAHQNQRPKPFVSRISKPLAQFLIEELLVVAKFLNLSRGVSCFPLRFGSLRSLKGMYHTVT</sequence>
<dbReference type="VEuPathDB" id="FungiDB:EMCG_08783"/>
<accession>A0A0G2I4P8</accession>
<protein>
    <submittedName>
        <fullName evidence="1">Uncharacterized protein</fullName>
    </submittedName>
</protein>
<reference evidence="2" key="1">
    <citation type="journal article" date="2015" name="PLoS Genet.">
        <title>The dynamic genome and transcriptome of the human fungal pathogen Blastomyces and close relative Emmonsia.</title>
        <authorList>
            <person name="Munoz J.F."/>
            <person name="Gauthier G.M."/>
            <person name="Desjardins C.A."/>
            <person name="Gallo J.E."/>
            <person name="Holder J."/>
            <person name="Sullivan T.D."/>
            <person name="Marty A.J."/>
            <person name="Carmen J.C."/>
            <person name="Chen Z."/>
            <person name="Ding L."/>
            <person name="Gujja S."/>
            <person name="Magrini V."/>
            <person name="Misas E."/>
            <person name="Mitreva M."/>
            <person name="Priest M."/>
            <person name="Saif S."/>
            <person name="Whiston E.A."/>
            <person name="Young S."/>
            <person name="Zeng Q."/>
            <person name="Goldman W.E."/>
            <person name="Mardis E.R."/>
            <person name="Taylor J.W."/>
            <person name="McEwen J.G."/>
            <person name="Clay O.K."/>
            <person name="Klein B.S."/>
            <person name="Cuomo C.A."/>
        </authorList>
    </citation>
    <scope>NUCLEOTIDE SEQUENCE [LARGE SCALE GENOMIC DNA]</scope>
    <source>
        <strain evidence="2">UAMH 3008</strain>
    </source>
</reference>
<dbReference type="Proteomes" id="UP000034164">
    <property type="component" value="Unassembled WGS sequence"/>
</dbReference>
<evidence type="ECO:0000313" key="1">
    <source>
        <dbReference type="EMBL" id="KKZ65403.1"/>
    </source>
</evidence>
<gene>
    <name evidence="1" type="ORF">EMCG_08783</name>
</gene>
<name>A0A0G2I4P8_9EURO</name>
<dbReference type="EMBL" id="LCZI01000655">
    <property type="protein sequence ID" value="KKZ65403.1"/>
    <property type="molecule type" value="Genomic_DNA"/>
</dbReference>
<organism evidence="1 2">
    <name type="scientific">[Emmonsia] crescens</name>
    <dbReference type="NCBI Taxonomy" id="73230"/>
    <lineage>
        <taxon>Eukaryota</taxon>
        <taxon>Fungi</taxon>
        <taxon>Dikarya</taxon>
        <taxon>Ascomycota</taxon>
        <taxon>Pezizomycotina</taxon>
        <taxon>Eurotiomycetes</taxon>
        <taxon>Eurotiomycetidae</taxon>
        <taxon>Onygenales</taxon>
        <taxon>Ajellomycetaceae</taxon>
        <taxon>Emergomyces</taxon>
    </lineage>
</organism>
<dbReference type="AlphaFoldDB" id="A0A0G2I4P8"/>
<comment type="caution">
    <text evidence="1">The sequence shown here is derived from an EMBL/GenBank/DDBJ whole genome shotgun (WGS) entry which is preliminary data.</text>
</comment>
<evidence type="ECO:0000313" key="2">
    <source>
        <dbReference type="Proteomes" id="UP000034164"/>
    </source>
</evidence>
<proteinExistence type="predicted"/>